<dbReference type="Proteomes" id="UP001497623">
    <property type="component" value="Unassembled WGS sequence"/>
</dbReference>
<dbReference type="GO" id="GO:0016567">
    <property type="term" value="P:protein ubiquitination"/>
    <property type="evidence" value="ECO:0007669"/>
    <property type="project" value="TreeGrafter"/>
</dbReference>
<dbReference type="EMBL" id="CAXKWB010031812">
    <property type="protein sequence ID" value="CAL4140271.1"/>
    <property type="molecule type" value="Genomic_DNA"/>
</dbReference>
<evidence type="ECO:0000313" key="6">
    <source>
        <dbReference type="EMBL" id="CAL4140271.1"/>
    </source>
</evidence>
<dbReference type="GO" id="GO:0061630">
    <property type="term" value="F:ubiquitin protein ligase activity"/>
    <property type="evidence" value="ECO:0007669"/>
    <property type="project" value="UniProtKB-EC"/>
</dbReference>
<evidence type="ECO:0000313" key="7">
    <source>
        <dbReference type="Proteomes" id="UP001497623"/>
    </source>
</evidence>
<dbReference type="SMART" id="SM00184">
    <property type="entry name" value="RING"/>
    <property type="match status" value="1"/>
</dbReference>
<dbReference type="SUPFAM" id="SSF57850">
    <property type="entry name" value="RING/U-box"/>
    <property type="match status" value="1"/>
</dbReference>
<dbReference type="GO" id="GO:0008270">
    <property type="term" value="F:zinc ion binding"/>
    <property type="evidence" value="ECO:0007669"/>
    <property type="project" value="UniProtKB-KW"/>
</dbReference>
<keyword evidence="1 3" id="KW-0479">Metal-binding</keyword>
<dbReference type="InterPro" id="IPR001841">
    <property type="entry name" value="Znf_RING"/>
</dbReference>
<keyword evidence="1 3" id="KW-0863">Zinc-finger</keyword>
<keyword evidence="7" id="KW-1185">Reference proteome</keyword>
<reference evidence="6 7" key="1">
    <citation type="submission" date="2024-05" db="EMBL/GenBank/DDBJ databases">
        <authorList>
            <person name="Wallberg A."/>
        </authorList>
    </citation>
    <scope>NUCLEOTIDE SEQUENCE [LARGE SCALE GENOMIC DNA]</scope>
</reference>
<dbReference type="InterPro" id="IPR045194">
    <property type="entry name" value="MGRN1/RNF157-like"/>
</dbReference>
<feature type="compositionally biased region" description="Low complexity" evidence="4">
    <location>
        <begin position="180"/>
        <end position="191"/>
    </location>
</feature>
<dbReference type="PANTHER" id="PTHR22996:SF0">
    <property type="entry name" value="RE60872P-RELATED"/>
    <property type="match status" value="1"/>
</dbReference>
<feature type="compositionally biased region" description="Polar residues" evidence="4">
    <location>
        <begin position="192"/>
        <end position="220"/>
    </location>
</feature>
<feature type="compositionally biased region" description="Basic and acidic residues" evidence="4">
    <location>
        <begin position="106"/>
        <end position="118"/>
    </location>
</feature>
<evidence type="ECO:0000256" key="4">
    <source>
        <dbReference type="SAM" id="MobiDB-lite"/>
    </source>
</evidence>
<comment type="caution">
    <text evidence="6">The sequence shown here is derived from an EMBL/GenBank/DDBJ whole genome shotgun (WGS) entry which is preliminary data.</text>
</comment>
<protein>
    <recommendedName>
        <fullName evidence="5">RING-type domain-containing protein</fullName>
    </recommendedName>
</protein>
<dbReference type="InterPro" id="IPR013083">
    <property type="entry name" value="Znf_RING/FYVE/PHD"/>
</dbReference>
<dbReference type="PANTHER" id="PTHR22996">
    <property type="entry name" value="MAHOGUNIN"/>
    <property type="match status" value="1"/>
</dbReference>
<dbReference type="Pfam" id="PF13920">
    <property type="entry name" value="zf-C3HC4_3"/>
    <property type="match status" value="1"/>
</dbReference>
<sequence>MLTRSSRRPLSERIDNEGSSAKKRKVDRPSKTTTKKEKISDPHENKMNDNDSINIESCNPGPSTSRSNNSTFKNLDAIKENLPLHAIGSDTEETNPKENSVNIVNDKSRTKEETDLKENNANITNGKPRTREDESDTDDIVEIEVPRQVEEVVLSSDDEDENLNFETKENDIKILSAIEGSHPSGSSGSISQTKTTATPAQARTVSVKTEEPSPQSTLTPKSKKLVLDPSILTPPTGDLRKDSEKYYKCLMFLGQSELNPAAKEFVPMSKAVPKAADKKAECIVCLEPRETTFVNLPCRHAVTCGACSDQLELLGRNCPVCRTPIQSRFQIYN</sequence>
<evidence type="ECO:0000256" key="3">
    <source>
        <dbReference type="PROSITE-ProRule" id="PRU00175"/>
    </source>
</evidence>
<feature type="compositionally biased region" description="Polar residues" evidence="4">
    <location>
        <begin position="50"/>
        <end position="73"/>
    </location>
</feature>
<evidence type="ECO:0000256" key="2">
    <source>
        <dbReference type="ARBA" id="ARBA00022833"/>
    </source>
</evidence>
<evidence type="ECO:0000259" key="5">
    <source>
        <dbReference type="PROSITE" id="PS50089"/>
    </source>
</evidence>
<feature type="region of interest" description="Disordered" evidence="4">
    <location>
        <begin position="178"/>
        <end position="222"/>
    </location>
</feature>
<feature type="region of interest" description="Disordered" evidence="4">
    <location>
        <begin position="1"/>
        <end position="139"/>
    </location>
</feature>
<organism evidence="6 7">
    <name type="scientific">Meganyctiphanes norvegica</name>
    <name type="common">Northern krill</name>
    <name type="synonym">Thysanopoda norvegica</name>
    <dbReference type="NCBI Taxonomy" id="48144"/>
    <lineage>
        <taxon>Eukaryota</taxon>
        <taxon>Metazoa</taxon>
        <taxon>Ecdysozoa</taxon>
        <taxon>Arthropoda</taxon>
        <taxon>Crustacea</taxon>
        <taxon>Multicrustacea</taxon>
        <taxon>Malacostraca</taxon>
        <taxon>Eumalacostraca</taxon>
        <taxon>Eucarida</taxon>
        <taxon>Euphausiacea</taxon>
        <taxon>Euphausiidae</taxon>
        <taxon>Meganyctiphanes</taxon>
    </lineage>
</organism>
<gene>
    <name evidence="6" type="ORF">MNOR_LOCUS28596</name>
</gene>
<feature type="compositionally biased region" description="Basic and acidic residues" evidence="4">
    <location>
        <begin position="27"/>
        <end position="49"/>
    </location>
</feature>
<feature type="domain" description="RING-type" evidence="5">
    <location>
        <begin position="282"/>
        <end position="322"/>
    </location>
</feature>
<accession>A0AAV2RRR2</accession>
<name>A0AAV2RRR2_MEGNR</name>
<evidence type="ECO:0000256" key="1">
    <source>
        <dbReference type="ARBA" id="ARBA00022771"/>
    </source>
</evidence>
<dbReference type="AlphaFoldDB" id="A0AAV2RRR2"/>
<proteinExistence type="predicted"/>
<dbReference type="PROSITE" id="PS50089">
    <property type="entry name" value="ZF_RING_2"/>
    <property type="match status" value="1"/>
</dbReference>
<keyword evidence="2" id="KW-0862">Zinc</keyword>
<dbReference type="Gene3D" id="3.30.40.10">
    <property type="entry name" value="Zinc/RING finger domain, C3HC4 (zinc finger)"/>
    <property type="match status" value="1"/>
</dbReference>